<proteinExistence type="predicted"/>
<name>A0A426XIH7_ENSVE</name>
<organism evidence="2 3">
    <name type="scientific">Ensete ventricosum</name>
    <name type="common">Abyssinian banana</name>
    <name type="synonym">Musa ensete</name>
    <dbReference type="NCBI Taxonomy" id="4639"/>
    <lineage>
        <taxon>Eukaryota</taxon>
        <taxon>Viridiplantae</taxon>
        <taxon>Streptophyta</taxon>
        <taxon>Embryophyta</taxon>
        <taxon>Tracheophyta</taxon>
        <taxon>Spermatophyta</taxon>
        <taxon>Magnoliopsida</taxon>
        <taxon>Liliopsida</taxon>
        <taxon>Zingiberales</taxon>
        <taxon>Musaceae</taxon>
        <taxon>Ensete</taxon>
    </lineage>
</organism>
<feature type="region of interest" description="Disordered" evidence="1">
    <location>
        <begin position="49"/>
        <end position="76"/>
    </location>
</feature>
<dbReference type="AlphaFoldDB" id="A0A426XIH7"/>
<gene>
    <name evidence="2" type="ORF">B296_00048011</name>
</gene>
<reference evidence="2 3" key="1">
    <citation type="journal article" date="2014" name="Agronomy (Basel)">
        <title>A Draft Genome Sequence for Ensete ventricosum, the Drought-Tolerant Tree Against Hunger.</title>
        <authorList>
            <person name="Harrison J."/>
            <person name="Moore K.A."/>
            <person name="Paszkiewicz K."/>
            <person name="Jones T."/>
            <person name="Grant M."/>
            <person name="Ambacheew D."/>
            <person name="Muzemil S."/>
            <person name="Studholme D.J."/>
        </authorList>
    </citation>
    <scope>NUCLEOTIDE SEQUENCE [LARGE SCALE GENOMIC DNA]</scope>
</reference>
<evidence type="ECO:0000256" key="1">
    <source>
        <dbReference type="SAM" id="MobiDB-lite"/>
    </source>
</evidence>
<comment type="caution">
    <text evidence="2">The sequence shown here is derived from an EMBL/GenBank/DDBJ whole genome shotgun (WGS) entry which is preliminary data.</text>
</comment>
<evidence type="ECO:0000313" key="2">
    <source>
        <dbReference type="EMBL" id="RRT39240.1"/>
    </source>
</evidence>
<sequence length="76" mass="7824">MKRAQRIDNKKKEQIGGGAELQALTGGIWACRANAAVIVLVVGRGRSAVAGTVNPTPPPPIPASLWRAKPGGETPA</sequence>
<accession>A0A426XIH7</accession>
<dbReference type="Proteomes" id="UP000287651">
    <property type="component" value="Unassembled WGS sequence"/>
</dbReference>
<evidence type="ECO:0000313" key="3">
    <source>
        <dbReference type="Proteomes" id="UP000287651"/>
    </source>
</evidence>
<protein>
    <submittedName>
        <fullName evidence="2">Uncharacterized protein</fullName>
    </submittedName>
</protein>
<dbReference type="EMBL" id="AMZH03020352">
    <property type="protein sequence ID" value="RRT39240.1"/>
    <property type="molecule type" value="Genomic_DNA"/>
</dbReference>